<dbReference type="PRINTS" id="PR00039">
    <property type="entry name" value="HTHLYSR"/>
</dbReference>
<dbReference type="InterPro" id="IPR050389">
    <property type="entry name" value="LysR-type_TF"/>
</dbReference>
<dbReference type="AlphaFoldDB" id="A0A8B6XAV6"/>
<dbReference type="Proteomes" id="UP000675920">
    <property type="component" value="Unplaced"/>
</dbReference>
<reference evidence="7" key="1">
    <citation type="journal article" date="1993" name="Annu. Rev. Microbiol.">
        <title>Molecular biology of the LysR family of transcriptional regulators.</title>
        <authorList>
            <person name="Schell M.A."/>
        </authorList>
    </citation>
    <scope>NUCLEOTIDE SEQUENCE</scope>
</reference>
<comment type="similarity">
    <text evidence="1">Belongs to the LysR transcriptional regulatory family.</text>
</comment>
<evidence type="ECO:0000313" key="6">
    <source>
        <dbReference type="Proteomes" id="UP000675920"/>
    </source>
</evidence>
<accession>A0A8B6XAV6</accession>
<evidence type="ECO:0000256" key="4">
    <source>
        <dbReference type="ARBA" id="ARBA00023163"/>
    </source>
</evidence>
<protein>
    <submittedName>
        <fullName evidence="7">LysR family transcriptional regulator</fullName>
    </submittedName>
</protein>
<keyword evidence="3" id="KW-0238">DNA-binding</keyword>
<feature type="domain" description="HTH lysR-type" evidence="5">
    <location>
        <begin position="6"/>
        <end position="63"/>
    </location>
</feature>
<dbReference type="Gene3D" id="3.40.190.10">
    <property type="entry name" value="Periplasmic binding protein-like II"/>
    <property type="match status" value="2"/>
</dbReference>
<name>A0A8B6XAV6_9BURK</name>
<reference evidence="7" key="2">
    <citation type="journal article" date="2008" name="Microbiology">
        <title>Structure and function of the LysR-type transcriptional regulator (LTTR) family proteins.</title>
        <authorList>
            <person name="Maddocks S.E."/>
            <person name="Oyston P.C.F."/>
        </authorList>
    </citation>
    <scope>NUCLEOTIDE SEQUENCE</scope>
</reference>
<keyword evidence="6" id="KW-1185">Reference proteome</keyword>
<dbReference type="Pfam" id="PF03466">
    <property type="entry name" value="LysR_substrate"/>
    <property type="match status" value="1"/>
</dbReference>
<dbReference type="GO" id="GO:0003677">
    <property type="term" value="F:DNA binding"/>
    <property type="evidence" value="ECO:0007669"/>
    <property type="project" value="UniProtKB-KW"/>
</dbReference>
<dbReference type="PANTHER" id="PTHR30118:SF15">
    <property type="entry name" value="TRANSCRIPTIONAL REGULATORY PROTEIN"/>
    <property type="match status" value="1"/>
</dbReference>
<organism evidence="6 7">
    <name type="scientific">Derxia gummosa DSM 723</name>
    <dbReference type="NCBI Taxonomy" id="1121388"/>
    <lineage>
        <taxon>Bacteria</taxon>
        <taxon>Pseudomonadati</taxon>
        <taxon>Pseudomonadota</taxon>
        <taxon>Betaproteobacteria</taxon>
        <taxon>Burkholderiales</taxon>
        <taxon>Alcaligenaceae</taxon>
        <taxon>Derxia</taxon>
    </lineage>
</organism>
<evidence type="ECO:0000256" key="1">
    <source>
        <dbReference type="ARBA" id="ARBA00009437"/>
    </source>
</evidence>
<dbReference type="InterPro" id="IPR036388">
    <property type="entry name" value="WH-like_DNA-bd_sf"/>
</dbReference>
<dbReference type="Gene3D" id="1.10.10.10">
    <property type="entry name" value="Winged helix-like DNA-binding domain superfamily/Winged helix DNA-binding domain"/>
    <property type="match status" value="1"/>
</dbReference>
<evidence type="ECO:0000256" key="2">
    <source>
        <dbReference type="ARBA" id="ARBA00023015"/>
    </source>
</evidence>
<dbReference type="InterPro" id="IPR000847">
    <property type="entry name" value="LysR_HTH_N"/>
</dbReference>
<dbReference type="CDD" id="cd08417">
    <property type="entry name" value="PBP2_Nitroaromatics_like"/>
    <property type="match status" value="1"/>
</dbReference>
<keyword evidence="2" id="KW-0805">Transcription regulation</keyword>
<sequence length="339" mass="37042">MNFRTLDLNLLRVFDAVMAERNLTRAAEQLAMTQPAVSNALRRLREALGDQLLVRSGAGMVPTPRADALWPEVRDALARLRELIAPDKFDPAQSRRVFRLAMADVTAATLMPAVVQRIERANAQINLRLVPLTSRDPRPLLDRAECDLAVGYFPDVFAAVARDGELSPLRRDQIYESEYVCVMSADHPLARPGALTLDAYCAAHHLLVSFSGRAHGFVDEALAAAGRQRRIMLTVNQFFTGARVVASSDLLTLLPRTFVPTTGFADRLAVRPLPIALERVSVESVWHARNRHDPALAWLRGVLVEAGADVHLPEDLAGPEHEAGMATGLLAATGDEGDG</sequence>
<dbReference type="PROSITE" id="PS50931">
    <property type="entry name" value="HTH_LYSR"/>
    <property type="match status" value="1"/>
</dbReference>
<evidence type="ECO:0000256" key="3">
    <source>
        <dbReference type="ARBA" id="ARBA00023125"/>
    </source>
</evidence>
<evidence type="ECO:0000259" key="5">
    <source>
        <dbReference type="PROSITE" id="PS50931"/>
    </source>
</evidence>
<evidence type="ECO:0000313" key="7">
    <source>
        <dbReference type="RefSeq" id="WP_084544778.1"/>
    </source>
</evidence>
<dbReference type="InterPro" id="IPR036390">
    <property type="entry name" value="WH_DNA-bd_sf"/>
</dbReference>
<dbReference type="SUPFAM" id="SSF46785">
    <property type="entry name" value="Winged helix' DNA-binding domain"/>
    <property type="match status" value="1"/>
</dbReference>
<dbReference type="Pfam" id="PF00126">
    <property type="entry name" value="HTH_1"/>
    <property type="match status" value="1"/>
</dbReference>
<keyword evidence="4" id="KW-0804">Transcription</keyword>
<dbReference type="GO" id="GO:0003700">
    <property type="term" value="F:DNA-binding transcription factor activity"/>
    <property type="evidence" value="ECO:0007669"/>
    <property type="project" value="InterPro"/>
</dbReference>
<dbReference type="SUPFAM" id="SSF53850">
    <property type="entry name" value="Periplasmic binding protein-like II"/>
    <property type="match status" value="1"/>
</dbReference>
<dbReference type="InterPro" id="IPR005119">
    <property type="entry name" value="LysR_subst-bd"/>
</dbReference>
<dbReference type="RefSeq" id="WP_084544778.1">
    <property type="nucleotide sequence ID" value="NZ_AXWS01000007.1"/>
</dbReference>
<dbReference type="InterPro" id="IPR037402">
    <property type="entry name" value="YidZ_PBP2"/>
</dbReference>
<dbReference type="PANTHER" id="PTHR30118">
    <property type="entry name" value="HTH-TYPE TRANSCRIPTIONAL REGULATOR LEUO-RELATED"/>
    <property type="match status" value="1"/>
</dbReference>
<reference evidence="7" key="3">
    <citation type="submission" date="2025-08" db="UniProtKB">
        <authorList>
            <consortium name="RefSeq"/>
        </authorList>
    </citation>
    <scope>IDENTIFICATION</scope>
</reference>
<proteinExistence type="inferred from homology"/>
<dbReference type="OrthoDB" id="8523210at2"/>